<dbReference type="InterPro" id="IPR050389">
    <property type="entry name" value="LysR-type_TF"/>
</dbReference>
<evidence type="ECO:0000313" key="7">
    <source>
        <dbReference type="EMBL" id="PQA75153.1"/>
    </source>
</evidence>
<dbReference type="Gene3D" id="1.10.10.10">
    <property type="entry name" value="Winged helix-like DNA-binding domain superfamily/Winged helix DNA-binding domain"/>
    <property type="match status" value="1"/>
</dbReference>
<dbReference type="InterPro" id="IPR005119">
    <property type="entry name" value="LysR_subst-bd"/>
</dbReference>
<keyword evidence="3" id="KW-0805">Transcription regulation</keyword>
<dbReference type="PRINTS" id="PR00039">
    <property type="entry name" value="HTHLYSR"/>
</dbReference>
<evidence type="ECO:0000256" key="1">
    <source>
        <dbReference type="ARBA" id="ARBA00009437"/>
    </source>
</evidence>
<dbReference type="AlphaFoldDB" id="A0A2S7J4G7"/>
<dbReference type="GO" id="GO:0003677">
    <property type="term" value="F:DNA binding"/>
    <property type="evidence" value="ECO:0007669"/>
    <property type="project" value="UniProtKB-KW"/>
</dbReference>
<feature type="domain" description="HTH lysR-type" evidence="6">
    <location>
        <begin position="8"/>
        <end position="65"/>
    </location>
</feature>
<dbReference type="InterPro" id="IPR000847">
    <property type="entry name" value="LysR_HTH_N"/>
</dbReference>
<proteinExistence type="inferred from homology"/>
<dbReference type="PROSITE" id="PS50931">
    <property type="entry name" value="HTH_LYSR"/>
    <property type="match status" value="1"/>
</dbReference>
<dbReference type="Gene3D" id="3.40.190.10">
    <property type="entry name" value="Periplasmic binding protein-like II"/>
    <property type="match status" value="2"/>
</dbReference>
<evidence type="ECO:0000259" key="6">
    <source>
        <dbReference type="PROSITE" id="PS50931"/>
    </source>
</evidence>
<dbReference type="Pfam" id="PF03466">
    <property type="entry name" value="LysR_substrate"/>
    <property type="match status" value="1"/>
</dbReference>
<sequence>MLRDIRNLDLNLLKVLHALIEERSVTRAANRVGLTQPAVSGILLRLRESFGDPLLVRAHRGMVPTNRALELEPAIRQVLADIEGLLHPHQFDPSTTRFTLTMAASDYALSVVLEPFFATLRRLAPGIKTVVHQLSRSSVAQELEGGSVDIALMAAVTEADLHVRNLFEEQFVCAMRDDHPAARLPMSLDVFCSLDHALVAFDGGFGGLTDQALAAAGRERRVVLSVANFLLLPAILQSTDVIAVTPARLVEHHPRLRLRKPPIEVPGFALAAAWHERTHHDPSLAWVRSILADVCSAMRGPREGIGDALNKEGEQPWTS</sequence>
<dbReference type="Pfam" id="PF00126">
    <property type="entry name" value="HTH_1"/>
    <property type="match status" value="1"/>
</dbReference>
<evidence type="ECO:0000256" key="3">
    <source>
        <dbReference type="ARBA" id="ARBA00023015"/>
    </source>
</evidence>
<accession>A0A2S7J4G7</accession>
<evidence type="ECO:0000313" key="8">
    <source>
        <dbReference type="Proteomes" id="UP000238493"/>
    </source>
</evidence>
<keyword evidence="2" id="KW-0536">Nodulation</keyword>
<comment type="caution">
    <text evidence="7">The sequence shown here is derived from an EMBL/GenBank/DDBJ whole genome shotgun (WGS) entry which is preliminary data.</text>
</comment>
<keyword evidence="4" id="KW-0238">DNA-binding</keyword>
<dbReference type="GO" id="GO:0003700">
    <property type="term" value="F:DNA-binding transcription factor activity"/>
    <property type="evidence" value="ECO:0007669"/>
    <property type="project" value="InterPro"/>
</dbReference>
<evidence type="ECO:0000256" key="2">
    <source>
        <dbReference type="ARBA" id="ARBA00022458"/>
    </source>
</evidence>
<dbReference type="InterPro" id="IPR036390">
    <property type="entry name" value="WH_DNA-bd_sf"/>
</dbReference>
<protein>
    <submittedName>
        <fullName evidence="7">Transcriptional regulator</fullName>
    </submittedName>
</protein>
<keyword evidence="8" id="KW-1185">Reference proteome</keyword>
<dbReference type="PANTHER" id="PTHR30118:SF15">
    <property type="entry name" value="TRANSCRIPTIONAL REGULATORY PROTEIN"/>
    <property type="match status" value="1"/>
</dbReference>
<evidence type="ECO:0000256" key="5">
    <source>
        <dbReference type="ARBA" id="ARBA00023163"/>
    </source>
</evidence>
<evidence type="ECO:0000256" key="4">
    <source>
        <dbReference type="ARBA" id="ARBA00023125"/>
    </source>
</evidence>
<name>A0A2S7J4G7_9HYPH</name>
<dbReference type="PANTHER" id="PTHR30118">
    <property type="entry name" value="HTH-TYPE TRANSCRIPTIONAL REGULATOR LEUO-RELATED"/>
    <property type="match status" value="1"/>
</dbReference>
<organism evidence="7 8">
    <name type="scientific">Brucella oryzae</name>
    <dbReference type="NCBI Taxonomy" id="335286"/>
    <lineage>
        <taxon>Bacteria</taxon>
        <taxon>Pseudomonadati</taxon>
        <taxon>Pseudomonadota</taxon>
        <taxon>Alphaproteobacteria</taxon>
        <taxon>Hyphomicrobiales</taxon>
        <taxon>Brucellaceae</taxon>
        <taxon>Brucella/Ochrobactrum group</taxon>
        <taxon>Brucella</taxon>
    </lineage>
</organism>
<dbReference type="SUPFAM" id="SSF53850">
    <property type="entry name" value="Periplasmic binding protein-like II"/>
    <property type="match status" value="1"/>
</dbReference>
<reference evidence="7 8" key="1">
    <citation type="submission" date="2018-02" db="EMBL/GenBank/DDBJ databases">
        <title>Draft genome sequence of Ochrobactrum oryzae found in Brazil.</title>
        <authorList>
            <person name="Cerdeira L."/>
            <person name="Andrade F."/>
            <person name="Zacariotto T."/>
            <person name="Barbosa B."/>
            <person name="Santos S."/>
            <person name="Cassetari V."/>
            <person name="Lincopan N."/>
        </authorList>
    </citation>
    <scope>NUCLEOTIDE SEQUENCE [LARGE SCALE GENOMIC DNA]</scope>
    <source>
        <strain evidence="7 8">OA447</strain>
    </source>
</reference>
<keyword evidence="5" id="KW-0804">Transcription</keyword>
<comment type="similarity">
    <text evidence="1">Belongs to the LysR transcriptional regulatory family.</text>
</comment>
<dbReference type="InterPro" id="IPR036388">
    <property type="entry name" value="WH-like_DNA-bd_sf"/>
</dbReference>
<dbReference type="SUPFAM" id="SSF46785">
    <property type="entry name" value="Winged helix' DNA-binding domain"/>
    <property type="match status" value="1"/>
</dbReference>
<dbReference type="RefSeq" id="WP_104754183.1">
    <property type="nucleotide sequence ID" value="NZ_PTRC01000006.1"/>
</dbReference>
<dbReference type="Proteomes" id="UP000238493">
    <property type="component" value="Unassembled WGS sequence"/>
</dbReference>
<gene>
    <name evidence="7" type="ORF">C3731_02745</name>
</gene>
<dbReference type="EMBL" id="PTRC01000006">
    <property type="protein sequence ID" value="PQA75153.1"/>
    <property type="molecule type" value="Genomic_DNA"/>
</dbReference>
<dbReference type="OrthoDB" id="8455878at2"/>